<keyword evidence="1" id="KW-1133">Transmembrane helix</keyword>
<keyword evidence="1" id="KW-0472">Membrane</keyword>
<reference evidence="3" key="1">
    <citation type="submission" date="2016-06" db="EMBL/GenBank/DDBJ databases">
        <authorList>
            <person name="Varghese N."/>
            <person name="Submissions Spin"/>
        </authorList>
    </citation>
    <scope>NUCLEOTIDE SEQUENCE [LARGE SCALE GENOMIC DNA]</scope>
    <source>
        <strain evidence="3">DSM 43819</strain>
    </source>
</reference>
<feature type="transmembrane region" description="Helical" evidence="1">
    <location>
        <begin position="7"/>
        <end position="29"/>
    </location>
</feature>
<dbReference type="AlphaFoldDB" id="A0A1C5HSE1"/>
<dbReference type="Pfam" id="PF14042">
    <property type="entry name" value="DUF4247"/>
    <property type="match status" value="1"/>
</dbReference>
<evidence type="ECO:0000256" key="1">
    <source>
        <dbReference type="SAM" id="Phobius"/>
    </source>
</evidence>
<keyword evidence="1" id="KW-0812">Transmembrane</keyword>
<evidence type="ECO:0000313" key="3">
    <source>
        <dbReference type="Proteomes" id="UP000198221"/>
    </source>
</evidence>
<dbReference type="Proteomes" id="UP000198221">
    <property type="component" value="Chromosome I"/>
</dbReference>
<accession>A0A1C5HSE1</accession>
<evidence type="ECO:0008006" key="4">
    <source>
        <dbReference type="Google" id="ProtNLM"/>
    </source>
</evidence>
<organism evidence="2 3">
    <name type="scientific">Micromonospora inositola</name>
    <dbReference type="NCBI Taxonomy" id="47865"/>
    <lineage>
        <taxon>Bacteria</taxon>
        <taxon>Bacillati</taxon>
        <taxon>Actinomycetota</taxon>
        <taxon>Actinomycetes</taxon>
        <taxon>Micromonosporales</taxon>
        <taxon>Micromonosporaceae</taxon>
        <taxon>Micromonospora</taxon>
    </lineage>
</organism>
<dbReference type="RefSeq" id="WP_089011798.1">
    <property type="nucleotide sequence ID" value="NZ_LT607754.1"/>
</dbReference>
<proteinExistence type="predicted"/>
<protein>
    <recommendedName>
        <fullName evidence="4">DUF4247 domain-containing protein</fullName>
    </recommendedName>
</protein>
<name>A0A1C5HSE1_9ACTN</name>
<dbReference type="InterPro" id="IPR025341">
    <property type="entry name" value="DUF4247"/>
</dbReference>
<keyword evidence="3" id="KW-1185">Reference proteome</keyword>
<dbReference type="OrthoDB" id="3783200at2"/>
<sequence>MTTTYRRWIVVGVAVAVVGALLAAFAIFYGNFSPRGYVQDHYRRASSRDIGRDAVAYTSTRTPSQVSKDITDAWQPADQYVDGSGIYLRYDDDSVVILPVAAGSVILLERMTTAYPRYHHVVGGGWGWGRGSTVRGGGPGAGK</sequence>
<gene>
    <name evidence="2" type="ORF">GA0070613_1730</name>
</gene>
<evidence type="ECO:0000313" key="2">
    <source>
        <dbReference type="EMBL" id="SCG48803.1"/>
    </source>
</evidence>
<dbReference type="EMBL" id="LT607754">
    <property type="protein sequence ID" value="SCG48803.1"/>
    <property type="molecule type" value="Genomic_DNA"/>
</dbReference>